<sequence>MYATVWVNSKEVMTMVDTRATNNFVSRYVADQLGFVLINNSTSLNVVNLDGIPIHDLAVSELKVGTLQKELNFMVVPFDDFNLVLGIEFLGLAKVFIVPHFKKILIRDEKKPCFVHGV</sequence>
<dbReference type="CDD" id="cd00303">
    <property type="entry name" value="retropepsin_like"/>
    <property type="match status" value="1"/>
</dbReference>
<protein>
    <submittedName>
        <fullName evidence="1">Aspartic peptidase domain containing protein</fullName>
    </submittedName>
</protein>
<dbReference type="OrthoDB" id="1194100at2759"/>
<comment type="caution">
    <text evidence="1">The sequence shown here is derived from an EMBL/GenBank/DDBJ whole genome shotgun (WGS) entry which is preliminary data.</text>
</comment>
<dbReference type="InterPro" id="IPR021109">
    <property type="entry name" value="Peptidase_aspartic_dom_sf"/>
</dbReference>
<evidence type="ECO:0000313" key="1">
    <source>
        <dbReference type="EMBL" id="PON35143.1"/>
    </source>
</evidence>
<dbReference type="SUPFAM" id="SSF50630">
    <property type="entry name" value="Acid proteases"/>
    <property type="match status" value="1"/>
</dbReference>
<dbReference type="AlphaFoldDB" id="A0A2P5AF34"/>
<proteinExistence type="predicted"/>
<gene>
    <name evidence="1" type="ORF">PanWU01x14_338510</name>
</gene>
<organism evidence="1 2">
    <name type="scientific">Parasponia andersonii</name>
    <name type="common">Sponia andersonii</name>
    <dbReference type="NCBI Taxonomy" id="3476"/>
    <lineage>
        <taxon>Eukaryota</taxon>
        <taxon>Viridiplantae</taxon>
        <taxon>Streptophyta</taxon>
        <taxon>Embryophyta</taxon>
        <taxon>Tracheophyta</taxon>
        <taxon>Spermatophyta</taxon>
        <taxon>Magnoliopsida</taxon>
        <taxon>eudicotyledons</taxon>
        <taxon>Gunneridae</taxon>
        <taxon>Pentapetalae</taxon>
        <taxon>rosids</taxon>
        <taxon>fabids</taxon>
        <taxon>Rosales</taxon>
        <taxon>Cannabaceae</taxon>
        <taxon>Parasponia</taxon>
    </lineage>
</organism>
<accession>A0A2P5AF34</accession>
<keyword evidence="2" id="KW-1185">Reference proteome</keyword>
<dbReference type="Gene3D" id="2.40.70.10">
    <property type="entry name" value="Acid Proteases"/>
    <property type="match status" value="1"/>
</dbReference>
<reference evidence="2" key="1">
    <citation type="submission" date="2016-06" db="EMBL/GenBank/DDBJ databases">
        <title>Parallel loss of symbiosis genes in relatives of nitrogen-fixing non-legume Parasponia.</title>
        <authorList>
            <person name="Van Velzen R."/>
            <person name="Holmer R."/>
            <person name="Bu F."/>
            <person name="Rutten L."/>
            <person name="Van Zeijl A."/>
            <person name="Liu W."/>
            <person name="Santuari L."/>
            <person name="Cao Q."/>
            <person name="Sharma T."/>
            <person name="Shen D."/>
            <person name="Roswanjaya Y."/>
            <person name="Wardhani T."/>
            <person name="Kalhor M.S."/>
            <person name="Jansen J."/>
            <person name="Van den Hoogen J."/>
            <person name="Gungor B."/>
            <person name="Hartog M."/>
            <person name="Hontelez J."/>
            <person name="Verver J."/>
            <person name="Yang W.-C."/>
            <person name="Schijlen E."/>
            <person name="Repin R."/>
            <person name="Schilthuizen M."/>
            <person name="Schranz E."/>
            <person name="Heidstra R."/>
            <person name="Miyata K."/>
            <person name="Fedorova E."/>
            <person name="Kohlen W."/>
            <person name="Bisseling T."/>
            <person name="Smit S."/>
            <person name="Geurts R."/>
        </authorList>
    </citation>
    <scope>NUCLEOTIDE SEQUENCE [LARGE SCALE GENOMIC DNA]</scope>
    <source>
        <strain evidence="2">cv. WU1-14</strain>
    </source>
</reference>
<dbReference type="Pfam" id="PF13975">
    <property type="entry name" value="gag-asp_proteas"/>
    <property type="match status" value="1"/>
</dbReference>
<dbReference type="Proteomes" id="UP000237105">
    <property type="component" value="Unassembled WGS sequence"/>
</dbReference>
<evidence type="ECO:0000313" key="2">
    <source>
        <dbReference type="Proteomes" id="UP000237105"/>
    </source>
</evidence>
<name>A0A2P5AF34_PARAD</name>
<dbReference type="EMBL" id="JXTB01000625">
    <property type="protein sequence ID" value="PON35143.1"/>
    <property type="molecule type" value="Genomic_DNA"/>
</dbReference>